<proteinExistence type="predicted"/>
<dbReference type="EMBL" id="DF237125">
    <property type="protein sequence ID" value="GAQ84095.1"/>
    <property type="molecule type" value="Genomic_DNA"/>
</dbReference>
<keyword evidence="3" id="KW-1185">Reference proteome</keyword>
<accession>A0A1Y1HZL5</accession>
<evidence type="ECO:0000313" key="2">
    <source>
        <dbReference type="EMBL" id="GAQ84095.1"/>
    </source>
</evidence>
<dbReference type="Proteomes" id="UP000054558">
    <property type="component" value="Unassembled WGS sequence"/>
</dbReference>
<dbReference type="AlphaFoldDB" id="A0A1Y1HZL5"/>
<name>A0A1Y1HZL5_KLENI</name>
<evidence type="ECO:0000256" key="1">
    <source>
        <dbReference type="SAM" id="MobiDB-lite"/>
    </source>
</evidence>
<protein>
    <submittedName>
        <fullName evidence="2">Uncharacterized protein</fullName>
    </submittedName>
</protein>
<reference evidence="2 3" key="1">
    <citation type="journal article" date="2014" name="Nat. Commun.">
        <title>Klebsormidium flaccidum genome reveals primary factors for plant terrestrial adaptation.</title>
        <authorList>
            <person name="Hori K."/>
            <person name="Maruyama F."/>
            <person name="Fujisawa T."/>
            <person name="Togashi T."/>
            <person name="Yamamoto N."/>
            <person name="Seo M."/>
            <person name="Sato S."/>
            <person name="Yamada T."/>
            <person name="Mori H."/>
            <person name="Tajima N."/>
            <person name="Moriyama T."/>
            <person name="Ikeuchi M."/>
            <person name="Watanabe M."/>
            <person name="Wada H."/>
            <person name="Kobayashi K."/>
            <person name="Saito M."/>
            <person name="Masuda T."/>
            <person name="Sasaki-Sekimoto Y."/>
            <person name="Mashiguchi K."/>
            <person name="Awai K."/>
            <person name="Shimojima M."/>
            <person name="Masuda S."/>
            <person name="Iwai M."/>
            <person name="Nobusawa T."/>
            <person name="Narise T."/>
            <person name="Kondo S."/>
            <person name="Saito H."/>
            <person name="Sato R."/>
            <person name="Murakawa M."/>
            <person name="Ihara Y."/>
            <person name="Oshima-Yamada Y."/>
            <person name="Ohtaka K."/>
            <person name="Satoh M."/>
            <person name="Sonobe K."/>
            <person name="Ishii M."/>
            <person name="Ohtani R."/>
            <person name="Kanamori-Sato M."/>
            <person name="Honoki R."/>
            <person name="Miyazaki D."/>
            <person name="Mochizuki H."/>
            <person name="Umetsu J."/>
            <person name="Higashi K."/>
            <person name="Shibata D."/>
            <person name="Kamiya Y."/>
            <person name="Sato N."/>
            <person name="Nakamura Y."/>
            <person name="Tabata S."/>
            <person name="Ida S."/>
            <person name="Kurokawa K."/>
            <person name="Ohta H."/>
        </authorList>
    </citation>
    <scope>NUCLEOTIDE SEQUENCE [LARGE SCALE GENOMIC DNA]</scope>
    <source>
        <strain evidence="2 3">NIES-2285</strain>
    </source>
</reference>
<gene>
    <name evidence="2" type="ORF">KFL_001760040</name>
</gene>
<sequence>MGEDVSETINNVSTTEIRDGAAAAGANGLDVVVRIVTFILARLYRLNRKQNPWWHRADSIGRPESTGDGRYDNRH</sequence>
<organism evidence="2 3">
    <name type="scientific">Klebsormidium nitens</name>
    <name type="common">Green alga</name>
    <name type="synonym">Ulothrix nitens</name>
    <dbReference type="NCBI Taxonomy" id="105231"/>
    <lineage>
        <taxon>Eukaryota</taxon>
        <taxon>Viridiplantae</taxon>
        <taxon>Streptophyta</taxon>
        <taxon>Klebsormidiophyceae</taxon>
        <taxon>Klebsormidiales</taxon>
        <taxon>Klebsormidiaceae</taxon>
        <taxon>Klebsormidium</taxon>
    </lineage>
</organism>
<feature type="region of interest" description="Disordered" evidence="1">
    <location>
        <begin position="55"/>
        <end position="75"/>
    </location>
</feature>
<evidence type="ECO:0000313" key="3">
    <source>
        <dbReference type="Proteomes" id="UP000054558"/>
    </source>
</evidence>